<dbReference type="Proteomes" id="UP001060215">
    <property type="component" value="Chromosome 11"/>
</dbReference>
<organism evidence="1 2">
    <name type="scientific">Camellia lanceoleosa</name>
    <dbReference type="NCBI Taxonomy" id="1840588"/>
    <lineage>
        <taxon>Eukaryota</taxon>
        <taxon>Viridiplantae</taxon>
        <taxon>Streptophyta</taxon>
        <taxon>Embryophyta</taxon>
        <taxon>Tracheophyta</taxon>
        <taxon>Spermatophyta</taxon>
        <taxon>Magnoliopsida</taxon>
        <taxon>eudicotyledons</taxon>
        <taxon>Gunneridae</taxon>
        <taxon>Pentapetalae</taxon>
        <taxon>asterids</taxon>
        <taxon>Ericales</taxon>
        <taxon>Theaceae</taxon>
        <taxon>Camellia</taxon>
    </lineage>
</organism>
<keyword evidence="2" id="KW-1185">Reference proteome</keyword>
<reference evidence="1 2" key="1">
    <citation type="journal article" date="2022" name="Plant J.">
        <title>Chromosome-level genome of Camellia lanceoleosa provides a valuable resource for understanding genome evolution and self-incompatibility.</title>
        <authorList>
            <person name="Gong W."/>
            <person name="Xiao S."/>
            <person name="Wang L."/>
            <person name="Liao Z."/>
            <person name="Chang Y."/>
            <person name="Mo W."/>
            <person name="Hu G."/>
            <person name="Li W."/>
            <person name="Zhao G."/>
            <person name="Zhu H."/>
            <person name="Hu X."/>
            <person name="Ji K."/>
            <person name="Xiang X."/>
            <person name="Song Q."/>
            <person name="Yuan D."/>
            <person name="Jin S."/>
            <person name="Zhang L."/>
        </authorList>
    </citation>
    <scope>NUCLEOTIDE SEQUENCE [LARGE SCALE GENOMIC DNA]</scope>
    <source>
        <strain evidence="1">SQ_2022a</strain>
    </source>
</reference>
<comment type="caution">
    <text evidence="1">The sequence shown here is derived from an EMBL/GenBank/DDBJ whole genome shotgun (WGS) entry which is preliminary data.</text>
</comment>
<name>A0ACC0F394_9ERIC</name>
<evidence type="ECO:0000313" key="2">
    <source>
        <dbReference type="Proteomes" id="UP001060215"/>
    </source>
</evidence>
<dbReference type="EMBL" id="CM045768">
    <property type="protein sequence ID" value="KAI7983188.1"/>
    <property type="molecule type" value="Genomic_DNA"/>
</dbReference>
<evidence type="ECO:0000313" key="1">
    <source>
        <dbReference type="EMBL" id="KAI7983188.1"/>
    </source>
</evidence>
<proteinExistence type="predicted"/>
<sequence>MGLPLHLRGEAVYRLLGDRCGGFIEADESSVDLGSIRLRVRCSEFMPSRVSFRWGLWQFSLPVWVEDAPVVERWRPAAVVKEDSAPNMEMRDFRQLGQGFQPKMGVYAYLQKFRRSNRLVGYQGNFTQRVGAVVGNPRLAQAQRR</sequence>
<gene>
    <name evidence="1" type="ORF">LOK49_LG15G00298</name>
</gene>
<protein>
    <submittedName>
        <fullName evidence="1">Uncharacterized protein</fullName>
    </submittedName>
</protein>
<accession>A0ACC0F394</accession>